<evidence type="ECO:0000313" key="2">
    <source>
        <dbReference type="EMBL" id="MDQ0229880.1"/>
    </source>
</evidence>
<protein>
    <submittedName>
        <fullName evidence="2">Uncharacterized protein</fullName>
    </submittedName>
</protein>
<accession>A0ABT9ZF42</accession>
<sequence>MFIFIVSYVLLEIPLSMITGAIPKVLKSFGMIKTSKGIVPFILDISLTFGLIVVLDTVMEGIEFSWYGSLLFALFTGFISMKLKKADDEPPMIDSEEFKEIGNRLLEKKKT</sequence>
<feature type="transmembrane region" description="Helical" evidence="1">
    <location>
        <begin position="6"/>
        <end position="26"/>
    </location>
</feature>
<keyword evidence="1" id="KW-1133">Transmembrane helix</keyword>
<keyword evidence="1" id="KW-0812">Transmembrane</keyword>
<comment type="caution">
    <text evidence="2">The sequence shown here is derived from an EMBL/GenBank/DDBJ whole genome shotgun (WGS) entry which is preliminary data.</text>
</comment>
<reference evidence="2 3" key="1">
    <citation type="submission" date="2023-07" db="EMBL/GenBank/DDBJ databases">
        <title>Genomic Encyclopedia of Type Strains, Phase IV (KMG-IV): sequencing the most valuable type-strain genomes for metagenomic binning, comparative biology and taxonomic classification.</title>
        <authorList>
            <person name="Goeker M."/>
        </authorList>
    </citation>
    <scope>NUCLEOTIDE SEQUENCE [LARGE SCALE GENOMIC DNA]</scope>
    <source>
        <strain evidence="2 3">DSM 29005</strain>
    </source>
</reference>
<keyword evidence="1" id="KW-0472">Membrane</keyword>
<keyword evidence="3" id="KW-1185">Reference proteome</keyword>
<name>A0ABT9ZF42_9BACI</name>
<feature type="transmembrane region" description="Helical" evidence="1">
    <location>
        <begin position="64"/>
        <end position="83"/>
    </location>
</feature>
<dbReference type="EMBL" id="JAUSUD010000003">
    <property type="protein sequence ID" value="MDQ0229880.1"/>
    <property type="molecule type" value="Genomic_DNA"/>
</dbReference>
<proteinExistence type="predicted"/>
<evidence type="ECO:0000256" key="1">
    <source>
        <dbReference type="SAM" id="Phobius"/>
    </source>
</evidence>
<feature type="transmembrane region" description="Helical" evidence="1">
    <location>
        <begin position="38"/>
        <end position="58"/>
    </location>
</feature>
<organism evidence="2 3">
    <name type="scientific">Metabacillus malikii</name>
    <dbReference type="NCBI Taxonomy" id="1504265"/>
    <lineage>
        <taxon>Bacteria</taxon>
        <taxon>Bacillati</taxon>
        <taxon>Bacillota</taxon>
        <taxon>Bacilli</taxon>
        <taxon>Bacillales</taxon>
        <taxon>Bacillaceae</taxon>
        <taxon>Metabacillus</taxon>
    </lineage>
</organism>
<dbReference type="Proteomes" id="UP001234495">
    <property type="component" value="Unassembled WGS sequence"/>
</dbReference>
<evidence type="ECO:0000313" key="3">
    <source>
        <dbReference type="Proteomes" id="UP001234495"/>
    </source>
</evidence>
<gene>
    <name evidence="2" type="ORF">J2S19_001132</name>
</gene>